<reference evidence="2" key="1">
    <citation type="journal article" date="2013" name="Genome Announc.">
        <title>Genome Sequence of Halanaerobium saccharolyticum subsp. saccharolyticum Strain DSM 6643T, a Halophilic Hydrogen-Producing Bacterium.</title>
        <authorList>
            <person name="Kivisto A."/>
            <person name="Larjo A."/>
            <person name="Ciranna A."/>
            <person name="Santala V."/>
            <person name="Roos C."/>
            <person name="Karp M."/>
        </authorList>
    </citation>
    <scope>NUCLEOTIDE SEQUENCE [LARGE SCALE GENOMIC DNA]</scope>
    <source>
        <strain evidence="2">DSM 6643</strain>
    </source>
</reference>
<dbReference type="InParanoid" id="M5E0Y4"/>
<sequence length="37" mass="4290">MNKIERFLNDFAELTSLGFGLGKKIDKNSDEYIDYFG</sequence>
<gene>
    <name evidence="1" type="ORF">HSACCH_01666</name>
</gene>
<name>M5E0Y4_9FIRM</name>
<evidence type="ECO:0000313" key="1">
    <source>
        <dbReference type="EMBL" id="CCU79875.1"/>
    </source>
</evidence>
<proteinExistence type="predicted"/>
<dbReference type="EMBL" id="CAUI01000021">
    <property type="protein sequence ID" value="CCU79875.1"/>
    <property type="molecule type" value="Genomic_DNA"/>
</dbReference>
<dbReference type="AlphaFoldDB" id="M5E0Y4"/>
<accession>M5E0Y4</accession>
<protein>
    <submittedName>
        <fullName evidence="1">Uncharacterized protein</fullName>
    </submittedName>
</protein>
<organism evidence="1 2">
    <name type="scientific">Halanaerobium saccharolyticum subsp. saccharolyticum DSM 6643</name>
    <dbReference type="NCBI Taxonomy" id="1293054"/>
    <lineage>
        <taxon>Bacteria</taxon>
        <taxon>Bacillati</taxon>
        <taxon>Bacillota</taxon>
        <taxon>Clostridia</taxon>
        <taxon>Halanaerobiales</taxon>
        <taxon>Halanaerobiaceae</taxon>
        <taxon>Halanaerobium</taxon>
    </lineage>
</organism>
<keyword evidence="2" id="KW-1185">Reference proteome</keyword>
<comment type="caution">
    <text evidence="1">The sequence shown here is derived from an EMBL/GenBank/DDBJ whole genome shotgun (WGS) entry which is preliminary data.</text>
</comment>
<dbReference type="Proteomes" id="UP000012063">
    <property type="component" value="Unassembled WGS sequence"/>
</dbReference>
<evidence type="ECO:0000313" key="2">
    <source>
        <dbReference type="Proteomes" id="UP000012063"/>
    </source>
</evidence>